<dbReference type="AlphaFoldDB" id="A0A163DBC4"/>
<sequence length="145" mass="15650">MNSRPLGDLIQGDRKLAELAGRAQQLMRLDAAWRRLLPDALAEGSQAVCINGDALVVFAANAAVASRLRFLESTLLPRLAEAGYPVRVLRIRVAAPLAPPRNRENRLKIGEKGLAALADAAGALPDEGLRRALAAFVRHQLSRDD</sequence>
<evidence type="ECO:0000313" key="1">
    <source>
        <dbReference type="EMBL" id="KZE34316.1"/>
    </source>
</evidence>
<evidence type="ECO:0000313" key="2">
    <source>
        <dbReference type="Proteomes" id="UP000076625"/>
    </source>
</evidence>
<dbReference type="InterPro" id="IPR007922">
    <property type="entry name" value="DciA-like"/>
</dbReference>
<evidence type="ECO:0008006" key="3">
    <source>
        <dbReference type="Google" id="ProtNLM"/>
    </source>
</evidence>
<dbReference type="Pfam" id="PF05258">
    <property type="entry name" value="DciA"/>
    <property type="match status" value="1"/>
</dbReference>
<dbReference type="STRING" id="1452487.AVW16_06485"/>
<name>A0A163DBC4_9NEIS</name>
<dbReference type="EMBL" id="LQQU01000008">
    <property type="protein sequence ID" value="KZE34316.1"/>
    <property type="molecule type" value="Genomic_DNA"/>
</dbReference>
<dbReference type="RefSeq" id="WP_066610200.1">
    <property type="nucleotide sequence ID" value="NZ_LQQU01000008.1"/>
</dbReference>
<organism evidence="1 2">
    <name type="scientific">Crenobacter luteus</name>
    <dbReference type="NCBI Taxonomy" id="1452487"/>
    <lineage>
        <taxon>Bacteria</taxon>
        <taxon>Pseudomonadati</taxon>
        <taxon>Pseudomonadota</taxon>
        <taxon>Betaproteobacteria</taxon>
        <taxon>Neisseriales</taxon>
        <taxon>Neisseriaceae</taxon>
        <taxon>Crenobacter</taxon>
    </lineage>
</organism>
<comment type="caution">
    <text evidence="1">The sequence shown here is derived from an EMBL/GenBank/DDBJ whole genome shotgun (WGS) entry which is preliminary data.</text>
</comment>
<keyword evidence="2" id="KW-1185">Reference proteome</keyword>
<dbReference type="Proteomes" id="UP000076625">
    <property type="component" value="Unassembled WGS sequence"/>
</dbReference>
<accession>A0A163DBC4</accession>
<protein>
    <recommendedName>
        <fullName evidence="3">DUF721 domain-containing protein</fullName>
    </recommendedName>
</protein>
<dbReference type="OrthoDB" id="8562411at2"/>
<proteinExistence type="predicted"/>
<reference evidence="2" key="1">
    <citation type="submission" date="2016-01" db="EMBL/GenBank/DDBJ databases">
        <title>Draft genome of Chromobacterium sp. F49.</title>
        <authorList>
            <person name="Hong K.W."/>
        </authorList>
    </citation>
    <scope>NUCLEOTIDE SEQUENCE [LARGE SCALE GENOMIC DNA]</scope>
    <source>
        <strain evidence="2">CN10</strain>
    </source>
</reference>
<gene>
    <name evidence="1" type="ORF">AVW16_06485</name>
</gene>